<feature type="domain" description="Amine oxidase" evidence="1">
    <location>
        <begin position="69"/>
        <end position="527"/>
    </location>
</feature>
<dbReference type="AlphaFoldDB" id="A0AAD9SR84"/>
<dbReference type="SUPFAM" id="SSF54373">
    <property type="entry name" value="FAD-linked reductases, C-terminal domain"/>
    <property type="match status" value="1"/>
</dbReference>
<dbReference type="InterPro" id="IPR036188">
    <property type="entry name" value="FAD/NAD-bd_sf"/>
</dbReference>
<evidence type="ECO:0000259" key="1">
    <source>
        <dbReference type="Pfam" id="PF01593"/>
    </source>
</evidence>
<dbReference type="PANTHER" id="PTHR10742:SF414">
    <property type="entry name" value="CONTAINING AMINE OXIDASE, PUTATIVE (AFU_ORTHOLOGUE AFUA_3G12150)-RELATED"/>
    <property type="match status" value="1"/>
</dbReference>
<reference evidence="2" key="1">
    <citation type="submission" date="2023-06" db="EMBL/GenBank/DDBJ databases">
        <authorList>
            <person name="Noh H."/>
        </authorList>
    </citation>
    <scope>NUCLEOTIDE SEQUENCE</scope>
    <source>
        <strain evidence="2">DUCC20226</strain>
    </source>
</reference>
<dbReference type="Pfam" id="PF01593">
    <property type="entry name" value="Amino_oxidase"/>
    <property type="match status" value="1"/>
</dbReference>
<dbReference type="PANTHER" id="PTHR10742">
    <property type="entry name" value="FLAVIN MONOAMINE OXIDASE"/>
    <property type="match status" value="1"/>
</dbReference>
<dbReference type="GO" id="GO:0050660">
    <property type="term" value="F:flavin adenine dinucleotide binding"/>
    <property type="evidence" value="ECO:0007669"/>
    <property type="project" value="TreeGrafter"/>
</dbReference>
<dbReference type="InterPro" id="IPR002937">
    <property type="entry name" value="Amino_oxidase"/>
</dbReference>
<keyword evidence="3" id="KW-1185">Reference proteome</keyword>
<dbReference type="InterPro" id="IPR050281">
    <property type="entry name" value="Flavin_monoamine_oxidase"/>
</dbReference>
<dbReference type="PRINTS" id="PR00419">
    <property type="entry name" value="ADXRDTASE"/>
</dbReference>
<proteinExistence type="predicted"/>
<dbReference type="EMBL" id="JAUJFL010000001">
    <property type="protein sequence ID" value="KAK2614991.1"/>
    <property type="molecule type" value="Genomic_DNA"/>
</dbReference>
<dbReference type="Gene3D" id="3.90.660.10">
    <property type="match status" value="1"/>
</dbReference>
<dbReference type="Gene3D" id="3.50.50.60">
    <property type="entry name" value="FAD/NAD(P)-binding domain"/>
    <property type="match status" value="1"/>
</dbReference>
<organism evidence="2 3">
    <name type="scientific">Phomopsis amygdali</name>
    <name type="common">Fusicoccum amygdali</name>
    <dbReference type="NCBI Taxonomy" id="1214568"/>
    <lineage>
        <taxon>Eukaryota</taxon>
        <taxon>Fungi</taxon>
        <taxon>Dikarya</taxon>
        <taxon>Ascomycota</taxon>
        <taxon>Pezizomycotina</taxon>
        <taxon>Sordariomycetes</taxon>
        <taxon>Sordariomycetidae</taxon>
        <taxon>Diaporthales</taxon>
        <taxon>Diaporthaceae</taxon>
        <taxon>Diaporthe</taxon>
    </lineage>
</organism>
<comment type="caution">
    <text evidence="2">The sequence shown here is derived from an EMBL/GenBank/DDBJ whole genome shotgun (WGS) entry which is preliminary data.</text>
</comment>
<gene>
    <name evidence="2" type="ORF">N8I77_001771</name>
</gene>
<accession>A0AAD9SR84</accession>
<evidence type="ECO:0000313" key="2">
    <source>
        <dbReference type="EMBL" id="KAK2614991.1"/>
    </source>
</evidence>
<dbReference type="Proteomes" id="UP001265746">
    <property type="component" value="Unassembled WGS sequence"/>
</dbReference>
<protein>
    <recommendedName>
        <fullName evidence="1">Amine oxidase domain-containing protein</fullName>
    </recommendedName>
</protein>
<dbReference type="GO" id="GO:0003682">
    <property type="term" value="F:chromatin binding"/>
    <property type="evidence" value="ECO:0007669"/>
    <property type="project" value="TreeGrafter"/>
</dbReference>
<dbReference type="SUPFAM" id="SSF51905">
    <property type="entry name" value="FAD/NAD(P)-binding domain"/>
    <property type="match status" value="1"/>
</dbReference>
<name>A0AAD9SR84_PHOAM</name>
<evidence type="ECO:0000313" key="3">
    <source>
        <dbReference type="Proteomes" id="UP001265746"/>
    </source>
</evidence>
<dbReference type="GO" id="GO:0006338">
    <property type="term" value="P:chromatin remodeling"/>
    <property type="evidence" value="ECO:0007669"/>
    <property type="project" value="TreeGrafter"/>
</dbReference>
<dbReference type="GO" id="GO:0016491">
    <property type="term" value="F:oxidoreductase activity"/>
    <property type="evidence" value="ECO:0007669"/>
    <property type="project" value="InterPro"/>
</dbReference>
<sequence>MDAYSMTCTSPSLRHLSRIYLDLKSIHCQTISGLNPKQLDQRVPTMNTKARRTIQNGQIPHIGIIGAGLAGLRCADVLLEHGFQVTILEGRDRIGGRLYQDRLANGVTVDVGPNWVHGTDNNSILDIAKETNTAMGSWDTGSYVFNEDGELYSLKEGERYSEMMWDIVQAAFKHSNKNSAEIDPNESLLDFFKVTLKELIPESTENWQRKREIVLQMADLWGAFVGSPVERQSLKFFWLEECIEGENLYCAGTYAKILAHIAAPALKGATINYDTLVHRIHARSSPENPVKATLSDGTQLSFDELVVTCPLGWLQKNPQAFDPALPPSLTKAINSISYGCLEKVYISFPKAFWLTPDPNNAGRKVQGFAQWLSPRFAPDTNPERWTIEVVELASLGPDVSHPTLLFYIYGAQSAHIVNTVKSLSSAQDRNKFLYGFFSPYYTKLPNYSPDSPDCQPVCSYATTWLADDLAGNGSYSNFQVGLQEGDEDIKTMREGWKDQGVWLAGEHTSPFVALGTATGAYWSGESVGRQLAEGYGRSAVATSSGNDHEVAHGSAS</sequence>